<dbReference type="InterPro" id="IPR036390">
    <property type="entry name" value="WH_DNA-bd_sf"/>
</dbReference>
<dbReference type="AlphaFoldDB" id="I0K485"/>
<dbReference type="eggNOG" id="COG1846">
    <property type="taxonomic scope" value="Bacteria"/>
</dbReference>
<dbReference type="InterPro" id="IPR036388">
    <property type="entry name" value="WH-like_DNA-bd_sf"/>
</dbReference>
<organism evidence="1 2">
    <name type="scientific">Fibrella aestuarina BUZ 2</name>
    <dbReference type="NCBI Taxonomy" id="1166018"/>
    <lineage>
        <taxon>Bacteria</taxon>
        <taxon>Pseudomonadati</taxon>
        <taxon>Bacteroidota</taxon>
        <taxon>Cytophagia</taxon>
        <taxon>Cytophagales</taxon>
        <taxon>Spirosomataceae</taxon>
        <taxon>Fibrella</taxon>
    </lineage>
</organism>
<dbReference type="SUPFAM" id="SSF46785">
    <property type="entry name" value="Winged helix' DNA-binding domain"/>
    <property type="match status" value="1"/>
</dbReference>
<gene>
    <name evidence="1" type="ORF">FAES_0927</name>
</gene>
<accession>I0K485</accession>
<proteinExistence type="predicted"/>
<sequence length="151" mass="17039">MHASSLDKPIGYWIKKADDVLTSHIDAIQQQFGLNRLSWQLLHTICTRPPLSVRILAELVAPFAPAPDVQHVLTTLLNQGLLTWDEHLDSVPVCTPSGLELHDRCFAQQTLIRQQAMEDITNEQYALTVQTLQAIVHNLEQPRETTLNSLE</sequence>
<dbReference type="OrthoDB" id="982250at2"/>
<dbReference type="EMBL" id="HE796683">
    <property type="protein sequence ID" value="CCG98938.1"/>
    <property type="molecule type" value="Genomic_DNA"/>
</dbReference>
<protein>
    <recommendedName>
        <fullName evidence="3">HTH marR-type domain-containing protein</fullName>
    </recommendedName>
</protein>
<evidence type="ECO:0000313" key="2">
    <source>
        <dbReference type="Proteomes" id="UP000011058"/>
    </source>
</evidence>
<dbReference type="Gene3D" id="1.10.10.10">
    <property type="entry name" value="Winged helix-like DNA-binding domain superfamily/Winged helix DNA-binding domain"/>
    <property type="match status" value="1"/>
</dbReference>
<dbReference type="STRING" id="1166018.FAES_0927"/>
<evidence type="ECO:0000313" key="1">
    <source>
        <dbReference type="EMBL" id="CCG98938.1"/>
    </source>
</evidence>
<name>I0K485_9BACT</name>
<dbReference type="HOGENOM" id="CLU_116754_1_0_10"/>
<dbReference type="RefSeq" id="WP_015330038.1">
    <property type="nucleotide sequence ID" value="NC_020054.1"/>
</dbReference>
<keyword evidence="2" id="KW-1185">Reference proteome</keyword>
<dbReference type="KEGG" id="fae:FAES_0927"/>
<evidence type="ECO:0008006" key="3">
    <source>
        <dbReference type="Google" id="ProtNLM"/>
    </source>
</evidence>
<dbReference type="Proteomes" id="UP000011058">
    <property type="component" value="Chromosome"/>
</dbReference>
<reference evidence="1 2" key="1">
    <citation type="journal article" date="2012" name="J. Bacteriol.">
        <title>Genome Sequence of Fibrella aestuarina BUZ 2T, a Filamentous Marine Bacterium.</title>
        <authorList>
            <person name="Filippini M."/>
            <person name="Qi W."/>
            <person name="Blom J."/>
            <person name="Goesmann A."/>
            <person name="Smits T.H."/>
            <person name="Bagheri H.C."/>
        </authorList>
    </citation>
    <scope>NUCLEOTIDE SEQUENCE [LARGE SCALE GENOMIC DNA]</scope>
    <source>
        <strain evidence="2">BUZ 2T</strain>
    </source>
</reference>